<evidence type="ECO:0000256" key="10">
    <source>
        <dbReference type="ARBA" id="ARBA00023146"/>
    </source>
</evidence>
<keyword evidence="8" id="KW-0809">Transit peptide</keyword>
<keyword evidence="7" id="KW-0648">Protein biosynthesis</keyword>
<dbReference type="InterPro" id="IPR036690">
    <property type="entry name" value="Fdx_antiC-bd_sf"/>
</dbReference>
<feature type="region of interest" description="Disordered" evidence="15">
    <location>
        <begin position="1"/>
        <end position="20"/>
    </location>
</feature>
<dbReference type="Gene3D" id="3.30.930.10">
    <property type="entry name" value="Bira Bifunctional Protein, Domain 2"/>
    <property type="match status" value="1"/>
</dbReference>
<keyword evidence="4" id="KW-0436">Ligase</keyword>
<dbReference type="EC" id="6.1.1.20" evidence="3"/>
<feature type="domain" description="F-box" evidence="16">
    <location>
        <begin position="72"/>
        <end position="118"/>
    </location>
</feature>
<dbReference type="Gene3D" id="3.30.70.380">
    <property type="entry name" value="Ferrodoxin-fold anticodon-binding domain"/>
    <property type="match status" value="1"/>
</dbReference>
<dbReference type="GO" id="GO:0000049">
    <property type="term" value="F:tRNA binding"/>
    <property type="evidence" value="ECO:0007669"/>
    <property type="project" value="InterPro"/>
</dbReference>
<feature type="domain" description="Aminoacyl-transfer RNA synthetases class-II family profile" evidence="17">
    <location>
        <begin position="459"/>
        <end position="688"/>
    </location>
</feature>
<evidence type="ECO:0000256" key="4">
    <source>
        <dbReference type="ARBA" id="ARBA00022598"/>
    </source>
</evidence>
<evidence type="ECO:0000256" key="12">
    <source>
        <dbReference type="ARBA" id="ARBA00049255"/>
    </source>
</evidence>
<dbReference type="InterPro" id="IPR036047">
    <property type="entry name" value="F-box-like_dom_sf"/>
</dbReference>
<dbReference type="SUPFAM" id="SSF54991">
    <property type="entry name" value="Anticodon-binding domain of PheRS"/>
    <property type="match status" value="1"/>
</dbReference>
<dbReference type="Pfam" id="PF00646">
    <property type="entry name" value="F-box"/>
    <property type="match status" value="1"/>
</dbReference>
<gene>
    <name evidence="19" type="ORF">M419DRAFT_24895</name>
</gene>
<name>A0A024SC69_HYPJR</name>
<dbReference type="EMBL" id="KI911146">
    <property type="protein sequence ID" value="ETS02126.1"/>
    <property type="molecule type" value="Genomic_DNA"/>
</dbReference>
<evidence type="ECO:0000256" key="9">
    <source>
        <dbReference type="ARBA" id="ARBA00023128"/>
    </source>
</evidence>
<dbReference type="OrthoDB" id="4457at2759"/>
<dbReference type="PANTHER" id="PTHR11538">
    <property type="entry name" value="PHENYLALANYL-TRNA SYNTHETASE"/>
    <property type="match status" value="1"/>
</dbReference>
<evidence type="ECO:0000313" key="19">
    <source>
        <dbReference type="EMBL" id="ETS02126.1"/>
    </source>
</evidence>
<keyword evidence="6" id="KW-0067">ATP-binding</keyword>
<evidence type="ECO:0000313" key="20">
    <source>
        <dbReference type="Proteomes" id="UP000024376"/>
    </source>
</evidence>
<evidence type="ECO:0000256" key="8">
    <source>
        <dbReference type="ARBA" id="ARBA00022946"/>
    </source>
</evidence>
<dbReference type="SMART" id="SM00896">
    <property type="entry name" value="FDX-ACB"/>
    <property type="match status" value="1"/>
</dbReference>
<dbReference type="SUPFAM" id="SSF81383">
    <property type="entry name" value="F-box domain"/>
    <property type="match status" value="1"/>
</dbReference>
<dbReference type="NCBIfam" id="TIGR00469">
    <property type="entry name" value="pheS_mito"/>
    <property type="match status" value="1"/>
</dbReference>
<dbReference type="GO" id="GO:0005759">
    <property type="term" value="C:mitochondrial matrix"/>
    <property type="evidence" value="ECO:0007669"/>
    <property type="project" value="UniProtKB-SubCell"/>
</dbReference>
<comment type="catalytic activity">
    <reaction evidence="12">
        <text>tRNA(Phe) + L-phenylalanine + ATP = L-phenylalanyl-tRNA(Phe) + AMP + diphosphate + H(+)</text>
        <dbReference type="Rhea" id="RHEA:19413"/>
        <dbReference type="Rhea" id="RHEA-COMP:9668"/>
        <dbReference type="Rhea" id="RHEA-COMP:9699"/>
        <dbReference type="ChEBI" id="CHEBI:15378"/>
        <dbReference type="ChEBI" id="CHEBI:30616"/>
        <dbReference type="ChEBI" id="CHEBI:33019"/>
        <dbReference type="ChEBI" id="CHEBI:58095"/>
        <dbReference type="ChEBI" id="CHEBI:78442"/>
        <dbReference type="ChEBI" id="CHEBI:78531"/>
        <dbReference type="ChEBI" id="CHEBI:456215"/>
        <dbReference type="EC" id="6.1.1.20"/>
    </reaction>
</comment>
<dbReference type="PROSITE" id="PS50862">
    <property type="entry name" value="AA_TRNA_LIGASE_II"/>
    <property type="match status" value="1"/>
</dbReference>
<comment type="subcellular location">
    <subcellularLocation>
        <location evidence="1">Mitochondrion matrix</location>
    </subcellularLocation>
</comment>
<evidence type="ECO:0000256" key="6">
    <source>
        <dbReference type="ARBA" id="ARBA00022840"/>
    </source>
</evidence>
<comment type="function">
    <text evidence="13">Is responsible for the charging of tRNA(Phe) with phenylalanine in mitochondrial translation.</text>
</comment>
<dbReference type="InterPro" id="IPR045864">
    <property type="entry name" value="aa-tRNA-synth_II/BPL/LPL"/>
</dbReference>
<keyword evidence="5" id="KW-0547">Nucleotide-binding</keyword>
<evidence type="ECO:0000259" key="18">
    <source>
        <dbReference type="PROSITE" id="PS51447"/>
    </source>
</evidence>
<dbReference type="InterPro" id="IPR002319">
    <property type="entry name" value="Phenylalanyl-tRNA_Synthase"/>
</dbReference>
<evidence type="ECO:0000256" key="7">
    <source>
        <dbReference type="ARBA" id="ARBA00022917"/>
    </source>
</evidence>
<dbReference type="InterPro" id="IPR005121">
    <property type="entry name" value="Fdx_antiC-bd"/>
</dbReference>
<sequence>MAPADGRLVSISHSPQARPREALQTELDEAIIRAAGSHRRAYALTVVHVSRSDHSRVQSSILTSSIVSQTGLGALDRLPVELLLQALRHMDMQTLFSLRQVNLRARQMVDSLKEYRAVVSYGLTAYCALLRMRLAAHVTLLGFYRLLCSQDCAFCGKFGGFVFLPLWIRCCFECIEEDPETRMVTVAEVRRLFRLSRAEVGRQRACLTMPGIYTTGLYSADKSYQRARLKLVPYFPAMKEFGDRLETGVPRSRHQPFWDPVHNFMASCELPYYDPQTQTVDYGISCVGCEARAVEGNPGQASRPAVAPWDGIFSRDNFLKHFKGCRQAQKLWEASPEAALEAIIKRDVPEKSASTVTIRGETHPTEKPWFNVPQNIVSKTSRRLHLQPDHPISITRQIIQANFPEPTYKYYNEYSPVVTTHQNFDSLGFPKDHPGRALSDTYYLNEKLLLRTHTSAHQAETFRANESDGYLISADVYRRDAIDRSHYPIFHQMEGARSWDRSKVPNGDVAAAVLEDLERLPKHDVVVEDPNPPMHPERNPLQEAHHSAAEAEALGKHLKRSLENMVVDIFTRAKAAAIKADPDFVDEPLRMRWVEAYFPFTSPSWELEVYYAGDWLEVLGCGVVKQDIYINAGVPSQLGWAFGIGIDRIAMLLFKIPDIRLFWSEDQRFLSQFAGVSASLDTLKRFVPFSKHPPSPRDVSFWLRSTSAAGGNDKAVFHENDVMELVRSVGGDEVESVSLIDEFVHPKTGRKSVAYRIVYRNLERTLTGQETNNLHERVRQALVNKLGVELR</sequence>
<accession>A0A024SC69</accession>
<dbReference type="InterPro" id="IPR001810">
    <property type="entry name" value="F-box_dom"/>
</dbReference>
<evidence type="ECO:0000256" key="14">
    <source>
        <dbReference type="ARBA" id="ARBA00073229"/>
    </source>
</evidence>
<dbReference type="SUPFAM" id="SSF55681">
    <property type="entry name" value="Class II aaRS and biotin synthetases"/>
    <property type="match status" value="1"/>
</dbReference>
<organism evidence="19 20">
    <name type="scientific">Hypocrea jecorina (strain ATCC 56765 / BCRC 32924 / NRRL 11460 / Rut C-30)</name>
    <name type="common">Trichoderma reesei</name>
    <dbReference type="NCBI Taxonomy" id="1344414"/>
    <lineage>
        <taxon>Eukaryota</taxon>
        <taxon>Fungi</taxon>
        <taxon>Dikarya</taxon>
        <taxon>Ascomycota</taxon>
        <taxon>Pezizomycotina</taxon>
        <taxon>Sordariomycetes</taxon>
        <taxon>Hypocreomycetidae</taxon>
        <taxon>Hypocreales</taxon>
        <taxon>Hypocreaceae</taxon>
        <taxon>Trichoderma</taxon>
    </lineage>
</organism>
<keyword evidence="9" id="KW-0496">Mitochondrion</keyword>
<evidence type="ECO:0000256" key="13">
    <source>
        <dbReference type="ARBA" id="ARBA00057761"/>
    </source>
</evidence>
<dbReference type="Proteomes" id="UP000024376">
    <property type="component" value="Unassembled WGS sequence"/>
</dbReference>
<proteinExistence type="inferred from homology"/>
<evidence type="ECO:0000256" key="3">
    <source>
        <dbReference type="ARBA" id="ARBA00012814"/>
    </source>
</evidence>
<evidence type="ECO:0000256" key="1">
    <source>
        <dbReference type="ARBA" id="ARBA00004305"/>
    </source>
</evidence>
<dbReference type="Pfam" id="PF03147">
    <property type="entry name" value="FDX-ACB"/>
    <property type="match status" value="1"/>
</dbReference>
<dbReference type="PANTHER" id="PTHR11538:SF41">
    <property type="entry name" value="PHENYLALANINE--TRNA LIGASE, MITOCHONDRIAL"/>
    <property type="match status" value="1"/>
</dbReference>
<evidence type="ECO:0000259" key="16">
    <source>
        <dbReference type="PROSITE" id="PS50181"/>
    </source>
</evidence>
<dbReference type="CDD" id="cd00496">
    <property type="entry name" value="PheRS_alpha_core"/>
    <property type="match status" value="1"/>
</dbReference>
<dbReference type="FunFam" id="3.30.70.380:FF:000002">
    <property type="entry name" value="phenylalanine--tRNA ligase, mitochondrial"/>
    <property type="match status" value="1"/>
</dbReference>
<dbReference type="GO" id="GO:0006432">
    <property type="term" value="P:phenylalanyl-tRNA aminoacylation"/>
    <property type="evidence" value="ECO:0007669"/>
    <property type="project" value="InterPro"/>
</dbReference>
<dbReference type="HOGENOM" id="CLU_354955_0_0_1"/>
<evidence type="ECO:0000256" key="15">
    <source>
        <dbReference type="SAM" id="MobiDB-lite"/>
    </source>
</evidence>
<keyword evidence="10 19" id="KW-0030">Aminoacyl-tRNA synthetase</keyword>
<evidence type="ECO:0000259" key="17">
    <source>
        <dbReference type="PROSITE" id="PS50862"/>
    </source>
</evidence>
<dbReference type="FunFam" id="3.30.930.10:FF:000053">
    <property type="entry name" value="Phenylalanyl-tRNA synthetase mitochondrial"/>
    <property type="match status" value="1"/>
</dbReference>
<dbReference type="PROSITE" id="PS51447">
    <property type="entry name" value="FDX_ACB"/>
    <property type="match status" value="1"/>
</dbReference>
<dbReference type="KEGG" id="trr:M419DRAFT_24895"/>
<reference evidence="20" key="1">
    <citation type="journal article" date="2013" name="Ind. Biotechnol.">
        <title>Comparative genomics analysis of Trichoderma reesei strains.</title>
        <authorList>
            <person name="Koike H."/>
            <person name="Aerts A."/>
            <person name="LaButti K."/>
            <person name="Grigoriev I.V."/>
            <person name="Baker S.E."/>
        </authorList>
    </citation>
    <scope>NUCLEOTIDE SEQUENCE [LARGE SCALE GENOMIC DNA]</scope>
    <source>
        <strain evidence="20">ATCC 56765 / BCRC 32924 / NRRL 11460 / Rut C-30</strain>
    </source>
</reference>
<protein>
    <recommendedName>
        <fullName evidence="14">Phenylalanine--tRNA ligase, mitochondrial</fullName>
        <ecNumber evidence="3">6.1.1.20</ecNumber>
    </recommendedName>
    <alternativeName>
        <fullName evidence="11">Phenylalanyl-tRNA synthetase</fullName>
    </alternativeName>
</protein>
<feature type="region of interest" description="Disordered" evidence="15">
    <location>
        <begin position="525"/>
        <end position="546"/>
    </location>
</feature>
<comment type="similarity">
    <text evidence="2">Belongs to the class-II aminoacyl-tRNA synthetase family.</text>
</comment>
<feature type="domain" description="FDX-ACB" evidence="18">
    <location>
        <begin position="690"/>
        <end position="791"/>
    </location>
</feature>
<dbReference type="Pfam" id="PF01409">
    <property type="entry name" value="tRNA-synt_2d"/>
    <property type="match status" value="2"/>
</dbReference>
<evidence type="ECO:0000256" key="11">
    <source>
        <dbReference type="ARBA" id="ARBA00031194"/>
    </source>
</evidence>
<dbReference type="PROSITE" id="PS50181">
    <property type="entry name" value="FBOX"/>
    <property type="match status" value="1"/>
</dbReference>
<dbReference type="GO" id="GO:0004826">
    <property type="term" value="F:phenylalanine-tRNA ligase activity"/>
    <property type="evidence" value="ECO:0007669"/>
    <property type="project" value="UniProtKB-EC"/>
</dbReference>
<evidence type="ECO:0000256" key="2">
    <source>
        <dbReference type="ARBA" id="ARBA00008226"/>
    </source>
</evidence>
<feature type="compositionally biased region" description="Basic and acidic residues" evidence="15">
    <location>
        <begin position="535"/>
        <end position="546"/>
    </location>
</feature>
<evidence type="ECO:0000256" key="5">
    <source>
        <dbReference type="ARBA" id="ARBA00022741"/>
    </source>
</evidence>
<dbReference type="InterPro" id="IPR004530">
    <property type="entry name" value="Phe-tRNA-synth_IIc_mito"/>
</dbReference>
<dbReference type="AlphaFoldDB" id="A0A024SC69"/>
<dbReference type="GO" id="GO:0005524">
    <property type="term" value="F:ATP binding"/>
    <property type="evidence" value="ECO:0007669"/>
    <property type="project" value="UniProtKB-KW"/>
</dbReference>
<dbReference type="InterPro" id="IPR006195">
    <property type="entry name" value="aa-tRNA-synth_II"/>
</dbReference>